<name>A0A8S5TMV2_9VIRU</name>
<proteinExistence type="predicted"/>
<accession>A0A8S5TMV2</accession>
<evidence type="ECO:0000313" key="1">
    <source>
        <dbReference type="EMBL" id="DAF64462.1"/>
    </source>
</evidence>
<organism evidence="1">
    <name type="scientific">Phage sp. ctKpL5</name>
    <dbReference type="NCBI Taxonomy" id="2828004"/>
    <lineage>
        <taxon>Viruses</taxon>
    </lineage>
</organism>
<dbReference type="EMBL" id="BK032861">
    <property type="protein sequence ID" value="DAF64462.1"/>
    <property type="molecule type" value="Genomic_DNA"/>
</dbReference>
<sequence length="29" mass="3673">MRRRRRGFLGRSRKRRIRSYRLSRGGIRL</sequence>
<protein>
    <submittedName>
        <fullName evidence="1">Uncharacterized protein</fullName>
    </submittedName>
</protein>
<reference evidence="1" key="1">
    <citation type="journal article" date="2021" name="Proc. Natl. Acad. Sci. U.S.A.">
        <title>A Catalog of Tens of Thousands of Viruses from Human Metagenomes Reveals Hidden Associations with Chronic Diseases.</title>
        <authorList>
            <person name="Tisza M.J."/>
            <person name="Buck C.B."/>
        </authorList>
    </citation>
    <scope>NUCLEOTIDE SEQUENCE</scope>
    <source>
        <strain evidence="1">CtKpL5</strain>
    </source>
</reference>